<organism evidence="4 5">
    <name type="scientific">Roseateles terrae</name>
    <dbReference type="NCBI Taxonomy" id="431060"/>
    <lineage>
        <taxon>Bacteria</taxon>
        <taxon>Pseudomonadati</taxon>
        <taxon>Pseudomonadota</taxon>
        <taxon>Betaproteobacteria</taxon>
        <taxon>Burkholderiales</taxon>
        <taxon>Sphaerotilaceae</taxon>
        <taxon>Roseateles</taxon>
    </lineage>
</organism>
<dbReference type="Pfam" id="PF14559">
    <property type="entry name" value="TPR_19"/>
    <property type="match status" value="3"/>
</dbReference>
<gene>
    <name evidence="4" type="ORF">FHS28_000267</name>
</gene>
<keyword evidence="4" id="KW-0449">Lipoprotein</keyword>
<dbReference type="Pfam" id="PF13432">
    <property type="entry name" value="TPR_16"/>
    <property type="match status" value="4"/>
</dbReference>
<dbReference type="InterPro" id="IPR051012">
    <property type="entry name" value="CellSynth/LPSAsmb/PSIAsmb"/>
</dbReference>
<evidence type="ECO:0000256" key="2">
    <source>
        <dbReference type="ARBA" id="ARBA00022803"/>
    </source>
</evidence>
<dbReference type="EMBL" id="JACHXO010000001">
    <property type="protein sequence ID" value="MBB3192902.1"/>
    <property type="molecule type" value="Genomic_DNA"/>
</dbReference>
<proteinExistence type="predicted"/>
<dbReference type="NCBIfam" id="TIGR02917">
    <property type="entry name" value="PEP_TPR_lipo"/>
    <property type="match status" value="1"/>
</dbReference>
<feature type="repeat" description="TPR" evidence="3">
    <location>
        <begin position="630"/>
        <end position="663"/>
    </location>
</feature>
<dbReference type="SMART" id="SM00028">
    <property type="entry name" value="TPR"/>
    <property type="match status" value="17"/>
</dbReference>
<feature type="repeat" description="TPR" evidence="3">
    <location>
        <begin position="809"/>
        <end position="842"/>
    </location>
</feature>
<dbReference type="Proteomes" id="UP000574369">
    <property type="component" value="Unassembled WGS sequence"/>
</dbReference>
<accession>A0ABR6GLB6</accession>
<evidence type="ECO:0000256" key="3">
    <source>
        <dbReference type="PROSITE-ProRule" id="PRU00339"/>
    </source>
</evidence>
<sequence>MSRDAKHSTAPTHDLPRTHTRTRTLASYAGVLALGSALLLSGCFGDSAQDMVKSAREHLDKKDPKAAIIQLKNALQKDGTLGEARYLLARALLDAGDLPGAVIEADKAKAQGYTSDGLTALQARLLLLQGRPDEVVSQYGTRHLGTPADEADLQSTLVGAYGAKRQLPEARTAANAALKAQPDSVPVQLMNVRLMTSEGKLKEALAQLDAMATRSPNAAEIWQAKGDLLELADAPVDARIEAYRKALALDKKLPAAYSGLITALMRKGDKAGAKEAVTAMKAALPSHAQTFYYASIFALEEGNLKEATDLSQALLKIAPGNDRALYLAGRVAQAGGDLRQAESNFAKVVSTSPDATPSRIALAQVQLRGGDVEQAWTTLQPLLDGKPGPTGEALALAAEIKLKQGQADEAERLLARAAELNPADITSRVGLALTQARKGQEPQAIEALRKLSAEDKDITADLALVSLYLRKKDWSHAEEVIAGIDRKTPTSAAAPELRGRVALFRGDRAKAREQFEEAIRRDPKALAPANNLASMDLQDRKPEDAAKRYDAAIKADPKNVRPVMAQMGVRVTHQLIKPEEAIQQLGEIVRRFPGEAGPRLALVSLLVNKQDLKQAAAVAQEGVAANPESAELVDALGQVQMAQGERQSAINSFNKVAALSPRSPLGQMRLADLYMAGGTAADRDQAAGALKRAQAIAPGDAELAEKVAGKALMIGRPELALQSAKALQSVRPSFGLGWKLEGDVARARKDWPAALAAYRRADQLSKEAGASVPNTALAVAMHSVLVESGKAEEAKQFANNWVSQHKQDALFRYHLGDVALTKGQYDLAEQYYQGVLADSPDNAAAANNIAWLKLRGGRTDEALKYAEKANQLRPKVAAYMDTWAEVLGAKGQTDKAIEVQQQAVTQAPNVPAYRLRLAQLYVTGGKKAEAQTELKRLADLGPQFEQQAEVQKLQARIQ</sequence>
<keyword evidence="1" id="KW-0677">Repeat</keyword>
<dbReference type="InterPro" id="IPR011990">
    <property type="entry name" value="TPR-like_helical_dom_sf"/>
</dbReference>
<dbReference type="PANTHER" id="PTHR45586">
    <property type="entry name" value="TPR REPEAT-CONTAINING PROTEIN PA4667"/>
    <property type="match status" value="1"/>
</dbReference>
<dbReference type="RefSeq" id="WP_088449436.1">
    <property type="nucleotide sequence ID" value="NZ_JACHXO010000001.1"/>
</dbReference>
<evidence type="ECO:0000256" key="1">
    <source>
        <dbReference type="ARBA" id="ARBA00022737"/>
    </source>
</evidence>
<evidence type="ECO:0000313" key="5">
    <source>
        <dbReference type="Proteomes" id="UP000574369"/>
    </source>
</evidence>
<reference evidence="4 5" key="1">
    <citation type="submission" date="2020-08" db="EMBL/GenBank/DDBJ databases">
        <title>Genomic Encyclopedia of Type Strains, Phase III (KMG-III): the genomes of soil and plant-associated and newly described type strains.</title>
        <authorList>
            <person name="Whitman W."/>
        </authorList>
    </citation>
    <scope>NUCLEOTIDE SEQUENCE [LARGE SCALE GENOMIC DNA]</scope>
    <source>
        <strain evidence="4 5">CECT 7247</strain>
    </source>
</reference>
<name>A0ABR6GLB6_9BURK</name>
<comment type="caution">
    <text evidence="4">The sequence shown here is derived from an EMBL/GenBank/DDBJ whole genome shotgun (WGS) entry which is preliminary data.</text>
</comment>
<evidence type="ECO:0000313" key="4">
    <source>
        <dbReference type="EMBL" id="MBB3192902.1"/>
    </source>
</evidence>
<dbReference type="PROSITE" id="PS50005">
    <property type="entry name" value="TPR"/>
    <property type="match status" value="4"/>
</dbReference>
<dbReference type="SUPFAM" id="SSF48452">
    <property type="entry name" value="TPR-like"/>
    <property type="match status" value="5"/>
</dbReference>
<keyword evidence="2 3" id="KW-0802">TPR repeat</keyword>
<dbReference type="Gene3D" id="1.25.40.10">
    <property type="entry name" value="Tetratricopeptide repeat domain"/>
    <property type="match status" value="5"/>
</dbReference>
<feature type="repeat" description="TPR" evidence="3">
    <location>
        <begin position="492"/>
        <end position="525"/>
    </location>
</feature>
<dbReference type="InterPro" id="IPR014266">
    <property type="entry name" value="PEP-CTERM_TPR_PrsT"/>
</dbReference>
<feature type="repeat" description="TPR" evidence="3">
    <location>
        <begin position="391"/>
        <end position="424"/>
    </location>
</feature>
<protein>
    <submittedName>
        <fullName evidence="4">PEP-CTERM system TPR-repeat lipoprotein</fullName>
    </submittedName>
</protein>
<keyword evidence="5" id="KW-1185">Reference proteome</keyword>
<dbReference type="PANTHER" id="PTHR45586:SF1">
    <property type="entry name" value="LIPOPOLYSACCHARIDE ASSEMBLY PROTEIN B"/>
    <property type="match status" value="1"/>
</dbReference>
<dbReference type="InterPro" id="IPR019734">
    <property type="entry name" value="TPR_rpt"/>
</dbReference>